<evidence type="ECO:0000313" key="3">
    <source>
        <dbReference type="EMBL" id="MBU5490516.1"/>
    </source>
</evidence>
<dbReference type="InterPro" id="IPR007157">
    <property type="entry name" value="PspA_VIPP1"/>
</dbReference>
<protein>
    <submittedName>
        <fullName evidence="3">PspA/IM30 family protein</fullName>
    </submittedName>
</protein>
<comment type="similarity">
    <text evidence="1">Belongs to the PspA/Vipp/IM30 family.</text>
</comment>
<dbReference type="Pfam" id="PF04012">
    <property type="entry name" value="PspA_IM30"/>
    <property type="match status" value="1"/>
</dbReference>
<dbReference type="EMBL" id="JAHLQI010000003">
    <property type="protein sequence ID" value="MBU5490516.1"/>
    <property type="molecule type" value="Genomic_DNA"/>
</dbReference>
<dbReference type="RefSeq" id="WP_216470168.1">
    <property type="nucleotide sequence ID" value="NZ_JAHLQI010000003.1"/>
</dbReference>
<comment type="caution">
    <text evidence="3">The sequence shown here is derived from an EMBL/GenBank/DDBJ whole genome shotgun (WGS) entry which is preliminary data.</text>
</comment>
<reference evidence="3 4" key="1">
    <citation type="submission" date="2021-06" db="EMBL/GenBank/DDBJ databases">
        <authorList>
            <person name="Sun Q."/>
            <person name="Li D."/>
        </authorList>
    </citation>
    <scope>NUCLEOTIDE SEQUENCE [LARGE SCALE GENOMIC DNA]</scope>
    <source>
        <strain evidence="3 4">MSJd-7</strain>
    </source>
</reference>
<gene>
    <name evidence="3" type="ORF">KQI75_07765</name>
</gene>
<keyword evidence="4" id="KW-1185">Reference proteome</keyword>
<dbReference type="PANTHER" id="PTHR31088:SF6">
    <property type="entry name" value="PHAGE SHOCK PROTEIN A"/>
    <property type="match status" value="1"/>
</dbReference>
<proteinExistence type="inferred from homology"/>
<evidence type="ECO:0000256" key="2">
    <source>
        <dbReference type="SAM" id="Coils"/>
    </source>
</evidence>
<evidence type="ECO:0000313" key="4">
    <source>
        <dbReference type="Proteomes" id="UP000783588"/>
    </source>
</evidence>
<sequence>MGILSRFGDIVQANVNAVLDKMEDPSKMIDQYLRELNENLAEVKKETAGVMAEETRTRRLMEENQAEAARYEDLAKQALLAGNEGDAKVFLAKKQQLESAGAGLVTAYTAAHENAVKMRQMHDKLVSDIEALKARRATIKATVSVAKTQERMNKITSNADKAHGAMGAFDRMEDKANRMLDEANAMAALNTEPVDEAKALEEKYSKGASNTAVDAELEALKKSMGL</sequence>
<accession>A0ABS6ES45</accession>
<feature type="coiled-coil region" evidence="2">
    <location>
        <begin position="26"/>
        <end position="81"/>
    </location>
</feature>
<organism evidence="3 4">
    <name type="scientific">Butyricicoccus intestinisimiae</name>
    <dbReference type="NCBI Taxonomy" id="2841509"/>
    <lineage>
        <taxon>Bacteria</taxon>
        <taxon>Bacillati</taxon>
        <taxon>Bacillota</taxon>
        <taxon>Clostridia</taxon>
        <taxon>Eubacteriales</taxon>
        <taxon>Butyricicoccaceae</taxon>
        <taxon>Butyricicoccus</taxon>
    </lineage>
</organism>
<dbReference type="PANTHER" id="PTHR31088">
    <property type="entry name" value="MEMBRANE-ASSOCIATED PROTEIN VIPP1, CHLOROPLASTIC"/>
    <property type="match status" value="1"/>
</dbReference>
<keyword evidence="2" id="KW-0175">Coiled coil</keyword>
<evidence type="ECO:0000256" key="1">
    <source>
        <dbReference type="ARBA" id="ARBA00043985"/>
    </source>
</evidence>
<name>A0ABS6ES45_9FIRM</name>
<dbReference type="Proteomes" id="UP000783588">
    <property type="component" value="Unassembled WGS sequence"/>
</dbReference>